<dbReference type="EMBL" id="PXXO01000001">
    <property type="protein sequence ID" value="PSJ07353.1"/>
    <property type="molecule type" value="Genomic_DNA"/>
</dbReference>
<accession>A0A2P7N1J2</accession>
<dbReference type="OrthoDB" id="510886at2"/>
<dbReference type="InterPro" id="IPR021920">
    <property type="entry name" value="DUF3531"/>
</dbReference>
<feature type="compositionally biased region" description="Acidic residues" evidence="1">
    <location>
        <begin position="149"/>
        <end position="176"/>
    </location>
</feature>
<protein>
    <submittedName>
        <fullName evidence="2">DUF3531 domain-containing protein</fullName>
    </submittedName>
</protein>
<reference evidence="2 3" key="1">
    <citation type="journal article" date="2018" name="Environ. Microbiol.">
        <title>Ecological and genomic features of two widespread freshwater picocyanobacteria.</title>
        <authorList>
            <person name="Cabello-Yeves P.J."/>
            <person name="Picazo A."/>
            <person name="Camacho A."/>
            <person name="Callieri C."/>
            <person name="Rosselli R."/>
            <person name="Roda-Garcia J.J."/>
            <person name="Coutinho F.H."/>
            <person name="Rodriguez-Valera F."/>
        </authorList>
    </citation>
    <scope>NUCLEOTIDE SEQUENCE [LARGE SCALE GENOMIC DNA]</scope>
    <source>
        <strain evidence="2 3">Tous</strain>
    </source>
</reference>
<dbReference type="AlphaFoldDB" id="A0A2P7N1J2"/>
<name>A0A2P7N1J2_9CYAN</name>
<dbReference type="Proteomes" id="UP000243002">
    <property type="component" value="Unassembled WGS sequence"/>
</dbReference>
<dbReference type="PANTHER" id="PTHR46737">
    <property type="entry name" value="OS02G0827600 PROTEIN"/>
    <property type="match status" value="1"/>
</dbReference>
<feature type="region of interest" description="Disordered" evidence="1">
    <location>
        <begin position="138"/>
        <end position="182"/>
    </location>
</feature>
<sequence length="182" mass="20640">MEVRFREFNPFNCWIWMRFPHPLGSGERGYLETAFDSWFYLGKLGGFNAENLQAHEEGAELGWMAYSHEAAAGALPALMHNMGPMEYQEEWARCWVDLGTSDAFALDVLINALGQLNNDVLEIEELLIGGLNDDWPIEEQPDALFPGLDELEDEDNDEDDNDEDDEDDGEAGEDYADPQSRD</sequence>
<dbReference type="PANTHER" id="PTHR46737:SF2">
    <property type="entry name" value="OS02G0827600 PROTEIN"/>
    <property type="match status" value="1"/>
</dbReference>
<comment type="caution">
    <text evidence="2">The sequence shown here is derived from an EMBL/GenBank/DDBJ whole genome shotgun (WGS) entry which is preliminary data.</text>
</comment>
<dbReference type="Pfam" id="PF12049">
    <property type="entry name" value="DUF3531"/>
    <property type="match status" value="1"/>
</dbReference>
<evidence type="ECO:0000313" key="3">
    <source>
        <dbReference type="Proteomes" id="UP000243002"/>
    </source>
</evidence>
<proteinExistence type="predicted"/>
<evidence type="ECO:0000256" key="1">
    <source>
        <dbReference type="SAM" id="MobiDB-lite"/>
    </source>
</evidence>
<keyword evidence="3" id="KW-1185">Reference proteome</keyword>
<evidence type="ECO:0000313" key="2">
    <source>
        <dbReference type="EMBL" id="PSJ07353.1"/>
    </source>
</evidence>
<gene>
    <name evidence="2" type="ORF">C7K55_01030</name>
</gene>
<organism evidence="2 3">
    <name type="scientific">Cyanobium usitatum str. Tous</name>
    <dbReference type="NCBI Taxonomy" id="2116684"/>
    <lineage>
        <taxon>Bacteria</taxon>
        <taxon>Bacillati</taxon>
        <taxon>Cyanobacteriota</taxon>
        <taxon>Cyanophyceae</taxon>
        <taxon>Synechococcales</taxon>
        <taxon>Prochlorococcaceae</taxon>
        <taxon>Cyanobium</taxon>
    </lineage>
</organism>